<feature type="region of interest" description="Disordered" evidence="1">
    <location>
        <begin position="1"/>
        <end position="77"/>
    </location>
</feature>
<evidence type="ECO:0000256" key="1">
    <source>
        <dbReference type="SAM" id="MobiDB-lite"/>
    </source>
</evidence>
<protein>
    <submittedName>
        <fullName evidence="2">Uncharacterized protein</fullName>
    </submittedName>
</protein>
<proteinExistence type="predicted"/>
<evidence type="ECO:0000313" key="2">
    <source>
        <dbReference type="EMBL" id="BCU03151.1"/>
    </source>
</evidence>
<dbReference type="Proteomes" id="UP001253637">
    <property type="component" value="Segment"/>
</dbReference>
<feature type="compositionally biased region" description="Basic residues" evidence="1">
    <location>
        <begin position="11"/>
        <end position="24"/>
    </location>
</feature>
<name>A0A811BS21_9VIRU</name>
<accession>A0A811BS21</accession>
<organism evidence="2 3">
    <name type="scientific">Pandoravirus japonicus</name>
    <dbReference type="NCBI Taxonomy" id="2823154"/>
    <lineage>
        <taxon>Viruses</taxon>
        <taxon>Pandoravirus</taxon>
    </lineage>
</organism>
<dbReference type="EMBL" id="LC625835">
    <property type="protein sequence ID" value="BCU03151.1"/>
    <property type="molecule type" value="Genomic_DNA"/>
</dbReference>
<sequence>MTRTNGVRRAASPKKRRPRNRKHTSSTTTRESLLFCGDPRKLQRDNMAARPRRARSDTSRPSKNYARYQDISMKKPG</sequence>
<dbReference type="EMBL" id="LC625835">
    <property type="protein sequence ID" value="BCU03143.1"/>
    <property type="molecule type" value="Genomic_DNA"/>
</dbReference>
<evidence type="ECO:0000313" key="3">
    <source>
        <dbReference type="Proteomes" id="UP001253637"/>
    </source>
</evidence>
<reference evidence="2" key="1">
    <citation type="submission" date="2021-04" db="EMBL/GenBank/DDBJ databases">
        <title>Draft Genome Sequence of Pandoravirus japonicus, Isolated from the Sabaishi River of Niigata, Japan.</title>
        <authorList>
            <person name="Hosokawa N."/>
            <person name="Takahashi H."/>
            <person name="Aoki K."/>
            <person name="Takemura M."/>
        </authorList>
    </citation>
    <scope>NUCLEOTIDE SEQUENCE</scope>
</reference>